<evidence type="ECO:0000256" key="2">
    <source>
        <dbReference type="SAM" id="Phobius"/>
    </source>
</evidence>
<dbReference type="Pfam" id="PF10329">
    <property type="entry name" value="DUF2417"/>
    <property type="match status" value="1"/>
</dbReference>
<feature type="region of interest" description="Disordered" evidence="1">
    <location>
        <begin position="1"/>
        <end position="54"/>
    </location>
</feature>
<dbReference type="OrthoDB" id="164921at2759"/>
<gene>
    <name evidence="3" type="ORF">EX30DRAFT_305963</name>
</gene>
<evidence type="ECO:0000313" key="3">
    <source>
        <dbReference type="EMBL" id="TGZ81883.1"/>
    </source>
</evidence>
<feature type="compositionally biased region" description="Polar residues" evidence="1">
    <location>
        <begin position="8"/>
        <end position="30"/>
    </location>
</feature>
<proteinExistence type="predicted"/>
<dbReference type="FunCoup" id="A0A4S2MZ46">
    <property type="interactions" value="42"/>
</dbReference>
<dbReference type="Proteomes" id="UP000298138">
    <property type="component" value="Unassembled WGS sequence"/>
</dbReference>
<dbReference type="InParanoid" id="A0A4S2MZ46"/>
<dbReference type="STRING" id="341454.A0A4S2MZ46"/>
<evidence type="ECO:0000313" key="4">
    <source>
        <dbReference type="Proteomes" id="UP000298138"/>
    </source>
</evidence>
<reference evidence="3 4" key="1">
    <citation type="submission" date="2019-04" db="EMBL/GenBank/DDBJ databases">
        <title>Comparative genomics and transcriptomics to analyze fruiting body development in filamentous ascomycetes.</title>
        <authorList>
            <consortium name="DOE Joint Genome Institute"/>
            <person name="Lutkenhaus R."/>
            <person name="Traeger S."/>
            <person name="Breuer J."/>
            <person name="Kuo A."/>
            <person name="Lipzen A."/>
            <person name="Pangilinan J."/>
            <person name="Dilworth D."/>
            <person name="Sandor L."/>
            <person name="Poggeler S."/>
            <person name="Barry K."/>
            <person name="Grigoriev I.V."/>
            <person name="Nowrousian M."/>
        </authorList>
    </citation>
    <scope>NUCLEOTIDE SEQUENCE [LARGE SCALE GENOMIC DNA]</scope>
    <source>
        <strain evidence="3 4">CBS 389.68</strain>
    </source>
</reference>
<dbReference type="InterPro" id="IPR029058">
    <property type="entry name" value="AB_hydrolase_fold"/>
</dbReference>
<dbReference type="EMBL" id="ML220117">
    <property type="protein sequence ID" value="TGZ81883.1"/>
    <property type="molecule type" value="Genomic_DNA"/>
</dbReference>
<dbReference type="SUPFAM" id="SSF53474">
    <property type="entry name" value="alpha/beta-Hydrolases"/>
    <property type="match status" value="1"/>
</dbReference>
<accession>A0A4S2MZ46</accession>
<feature type="transmembrane region" description="Helical" evidence="2">
    <location>
        <begin position="135"/>
        <end position="157"/>
    </location>
</feature>
<sequence length="544" mass="60668">MAKFWPGKSSNRSANNSTTYDAGESSSATRTLDADERTSLLHGPPPPRHHHLSPDDPAVSPYNLFSVRSLRWISVILLLVSFLWWLVLLISTFITIPAFYTRGSGWFGFSYATLATGTMLAVLMFYGTPSKTERGLWFGTLFFLFVNLIIIVSAEPIREGENWSGIVSCAWALIITGWAILCDTVVEHGRHSENERLTGHRHSRRTFREWVSVFSGTILLVICLLVTILFTINLSILARDGTLPAPGHRIPVDNNRYQVHLHCIGSNTTTDGSHVTTILAEAGEHPAEGRLASWLSSAQSDQHIQRFCYWDRPGYGWSDNAASPMSAGMAVDALSEALEKAGEHGPWVLVSHGIGGIYSRIFASRHVKDVKGLLLVDAFPESLLPRIGKSKRGLWLWLRGVLYPLGIDRAISTIFMRRSREDRVFGRNSWQRGGEIKAKLQEQMVATTFTMNEIVAARAILPREMPIAVVSSGKSVKADKGWADGQRSLAKLSDRVLGWDVVNNAGHDVWRDEKGKEVLERRLGQLLNQNQQSRYGSSPFFDFI</sequence>
<dbReference type="AlphaFoldDB" id="A0A4S2MZ46"/>
<keyword evidence="2" id="KW-0812">Transmembrane</keyword>
<organism evidence="3 4">
    <name type="scientific">Ascodesmis nigricans</name>
    <dbReference type="NCBI Taxonomy" id="341454"/>
    <lineage>
        <taxon>Eukaryota</taxon>
        <taxon>Fungi</taxon>
        <taxon>Dikarya</taxon>
        <taxon>Ascomycota</taxon>
        <taxon>Pezizomycotina</taxon>
        <taxon>Pezizomycetes</taxon>
        <taxon>Pezizales</taxon>
        <taxon>Ascodesmidaceae</taxon>
        <taxon>Ascodesmis</taxon>
    </lineage>
</organism>
<feature type="transmembrane region" description="Helical" evidence="2">
    <location>
        <begin position="163"/>
        <end position="186"/>
    </location>
</feature>
<dbReference type="Gene3D" id="3.40.50.1820">
    <property type="entry name" value="alpha/beta hydrolase"/>
    <property type="match status" value="1"/>
</dbReference>
<protein>
    <recommendedName>
        <fullName evidence="5">AB hydrolase-1 domain-containing protein</fullName>
    </recommendedName>
</protein>
<feature type="transmembrane region" description="Helical" evidence="2">
    <location>
        <begin position="106"/>
        <end position="128"/>
    </location>
</feature>
<feature type="transmembrane region" description="Helical" evidence="2">
    <location>
        <begin position="207"/>
        <end position="230"/>
    </location>
</feature>
<evidence type="ECO:0008006" key="5">
    <source>
        <dbReference type="Google" id="ProtNLM"/>
    </source>
</evidence>
<feature type="transmembrane region" description="Helical" evidence="2">
    <location>
        <begin position="72"/>
        <end position="100"/>
    </location>
</feature>
<evidence type="ECO:0000256" key="1">
    <source>
        <dbReference type="SAM" id="MobiDB-lite"/>
    </source>
</evidence>
<dbReference type="InterPro" id="IPR019431">
    <property type="entry name" value="DUF2417"/>
</dbReference>
<keyword evidence="2" id="KW-1133">Transmembrane helix</keyword>
<keyword evidence="2" id="KW-0472">Membrane</keyword>
<name>A0A4S2MZ46_9PEZI</name>
<keyword evidence="4" id="KW-1185">Reference proteome</keyword>